<dbReference type="SUPFAM" id="SSF46689">
    <property type="entry name" value="Homeodomain-like"/>
    <property type="match status" value="1"/>
</dbReference>
<dbReference type="Pfam" id="PF00440">
    <property type="entry name" value="TetR_N"/>
    <property type="match status" value="1"/>
</dbReference>
<dbReference type="Gene3D" id="1.10.357.10">
    <property type="entry name" value="Tetracycline Repressor, domain 2"/>
    <property type="match status" value="1"/>
</dbReference>
<evidence type="ECO:0000256" key="2">
    <source>
        <dbReference type="ARBA" id="ARBA00023125"/>
    </source>
</evidence>
<evidence type="ECO:0000256" key="3">
    <source>
        <dbReference type="ARBA" id="ARBA00023163"/>
    </source>
</evidence>
<evidence type="ECO:0000259" key="5">
    <source>
        <dbReference type="PROSITE" id="PS50977"/>
    </source>
</evidence>
<dbReference type="InterPro" id="IPR009057">
    <property type="entry name" value="Homeodomain-like_sf"/>
</dbReference>
<dbReference type="SUPFAM" id="SSF48498">
    <property type="entry name" value="Tetracyclin repressor-like, C-terminal domain"/>
    <property type="match status" value="1"/>
</dbReference>
<dbReference type="AlphaFoldDB" id="A0A1I6X8V9"/>
<reference evidence="7" key="1">
    <citation type="submission" date="2016-10" db="EMBL/GenBank/DDBJ databases">
        <authorList>
            <person name="Varghese N."/>
            <person name="Submissions S."/>
        </authorList>
    </citation>
    <scope>NUCLEOTIDE SEQUENCE [LARGE SCALE GENOMIC DNA]</scope>
    <source>
        <strain evidence="7">DSM 45501</strain>
    </source>
</reference>
<organism evidence="6 7">
    <name type="scientific">Actinopolyspora righensis</name>
    <dbReference type="NCBI Taxonomy" id="995060"/>
    <lineage>
        <taxon>Bacteria</taxon>
        <taxon>Bacillati</taxon>
        <taxon>Actinomycetota</taxon>
        <taxon>Actinomycetes</taxon>
        <taxon>Actinopolysporales</taxon>
        <taxon>Actinopolysporaceae</taxon>
        <taxon>Actinopolyspora</taxon>
        <taxon>Actinopolyspora alba group</taxon>
    </lineage>
</organism>
<dbReference type="PROSITE" id="PS50977">
    <property type="entry name" value="HTH_TETR_2"/>
    <property type="match status" value="1"/>
</dbReference>
<dbReference type="GO" id="GO:0000976">
    <property type="term" value="F:transcription cis-regulatory region binding"/>
    <property type="evidence" value="ECO:0007669"/>
    <property type="project" value="TreeGrafter"/>
</dbReference>
<evidence type="ECO:0000256" key="4">
    <source>
        <dbReference type="PROSITE-ProRule" id="PRU00335"/>
    </source>
</evidence>
<dbReference type="InterPro" id="IPR036271">
    <property type="entry name" value="Tet_transcr_reg_TetR-rel_C_sf"/>
</dbReference>
<dbReference type="Proteomes" id="UP000199165">
    <property type="component" value="Unassembled WGS sequence"/>
</dbReference>
<dbReference type="PRINTS" id="PR00455">
    <property type="entry name" value="HTHTETR"/>
</dbReference>
<keyword evidence="1" id="KW-0805">Transcription regulation</keyword>
<evidence type="ECO:0000313" key="6">
    <source>
        <dbReference type="EMBL" id="SFT34576.1"/>
    </source>
</evidence>
<dbReference type="InterPro" id="IPR001647">
    <property type="entry name" value="HTH_TetR"/>
</dbReference>
<evidence type="ECO:0000256" key="1">
    <source>
        <dbReference type="ARBA" id="ARBA00023015"/>
    </source>
</evidence>
<dbReference type="PANTHER" id="PTHR30055">
    <property type="entry name" value="HTH-TYPE TRANSCRIPTIONAL REGULATOR RUTR"/>
    <property type="match status" value="1"/>
</dbReference>
<dbReference type="STRING" id="995060.SAMN04487904_101336"/>
<dbReference type="RefSeq" id="WP_092972993.1">
    <property type="nucleotide sequence ID" value="NZ_FPAT01000001.1"/>
</dbReference>
<protein>
    <submittedName>
        <fullName evidence="6">Transcriptional regulator, TetR family</fullName>
    </submittedName>
</protein>
<dbReference type="GO" id="GO:0003700">
    <property type="term" value="F:DNA-binding transcription factor activity"/>
    <property type="evidence" value="ECO:0007669"/>
    <property type="project" value="TreeGrafter"/>
</dbReference>
<dbReference type="EMBL" id="FPAT01000001">
    <property type="protein sequence ID" value="SFT34576.1"/>
    <property type="molecule type" value="Genomic_DNA"/>
</dbReference>
<gene>
    <name evidence="6" type="ORF">SAMN04487904_101336</name>
</gene>
<name>A0A1I6X8V9_9ACTN</name>
<dbReference type="PANTHER" id="PTHR30055:SF234">
    <property type="entry name" value="HTH-TYPE TRANSCRIPTIONAL REGULATOR BETI"/>
    <property type="match status" value="1"/>
</dbReference>
<feature type="domain" description="HTH tetR-type" evidence="5">
    <location>
        <begin position="8"/>
        <end position="68"/>
    </location>
</feature>
<keyword evidence="3" id="KW-0804">Transcription</keyword>
<keyword evidence="2 4" id="KW-0238">DNA-binding</keyword>
<keyword evidence="7" id="KW-1185">Reference proteome</keyword>
<dbReference type="InterPro" id="IPR050109">
    <property type="entry name" value="HTH-type_TetR-like_transc_reg"/>
</dbReference>
<accession>A0A1I6X8V9</accession>
<evidence type="ECO:0000313" key="7">
    <source>
        <dbReference type="Proteomes" id="UP000199165"/>
    </source>
</evidence>
<proteinExistence type="predicted"/>
<sequence length="220" mass="24612">MALHDLDEERRTRVLETATGEFVRRGYEHASLNSIIRTCGMSKSSFYHYFDSKSELFDTVVTEAMRALGSELAVPDPRELAGPEFWERITRLATQLLELAERGTWAAEAGKLFYVSDTPIEHSPALRDAIAAVRDWLARALETGRECGAVRDDLPSSLQASLVFAVLRSLDDWSLHQLREYSAPERERLARAQLRTLHRMLAPDSVLAGDPVPARGSESG</sequence>
<feature type="DNA-binding region" description="H-T-H motif" evidence="4">
    <location>
        <begin position="31"/>
        <end position="50"/>
    </location>
</feature>